<evidence type="ECO:0000313" key="2">
    <source>
        <dbReference type="Proteomes" id="UP000030697"/>
    </source>
</evidence>
<organism evidence="1 2">
    <name type="scientific">Plasmodium falciparum UGT5.1</name>
    <dbReference type="NCBI Taxonomy" id="1237627"/>
    <lineage>
        <taxon>Eukaryota</taxon>
        <taxon>Sar</taxon>
        <taxon>Alveolata</taxon>
        <taxon>Apicomplexa</taxon>
        <taxon>Aconoidasida</taxon>
        <taxon>Haemosporida</taxon>
        <taxon>Plasmodiidae</taxon>
        <taxon>Plasmodium</taxon>
        <taxon>Plasmodium (Laverania)</taxon>
    </lineage>
</organism>
<dbReference type="Proteomes" id="UP000030697">
    <property type="component" value="Unassembled WGS sequence"/>
</dbReference>
<evidence type="ECO:0000313" key="1">
    <source>
        <dbReference type="EMBL" id="EWC76225.1"/>
    </source>
</evidence>
<sequence>MESDGFINIKNSITNILLHFINIIHINLNTNQQKIKNKKIIQALERILKLSYEFKDKSFNYESFILNYCNMLLVSKLDLSLVDNIKILTIFKHIRKSHREGNQHNVQTQRKQRIDKSLNTCQQKEKKKLNDNKLMYATEHCGKKNEIYDIEDNKYIEQTSLHINQSNISHIRENNLESYDINKHLDNMIKLVCCNLKTCVHNSCGNNICMLIPLIYEFHTYMDCELKNILIVQITCNKHNINENNLINILRVFCKIKYRNDMLDQFFYNQKKFNFYDNYLPSHKQGDKKNLYIFSCPKNFFLFFYYKSKNNLFNYKDMYYIENYVQNNFLEMNIKDFLLLLLIYYKNKVFLLPQLLIKILSICGYIHKDITTDECSYIHKDITTDECNKKKNGCVQMYADDNYYNSHNIYNNVNIKVENTIINNKKKFISIKSYLLFLNILKVLDMKNDFNILLKYVSENIHFFSIDIIHRIAFNYDIKNMNNINNNNHEIFFKEILDYIYTLIDYNPSLYFNQMKSINLCINICTNYFFEKRYITEQKKKNDNEDIIYMYNLNYIYINHIITFNNLLHEYNTTKNNIEDYKSEKEYNNNTKKKTLCLFKKSKKIITNVSDILQKGDLTVDVKSLIRPPLQHMENEKKDIYLLLLTQINEVKNIKVKNKKKMVK</sequence>
<name>W7JBN5_PLAFA</name>
<dbReference type="AlphaFoldDB" id="W7JBN5"/>
<accession>W7JBN5</accession>
<reference evidence="1 2" key="1">
    <citation type="submission" date="2013-02" db="EMBL/GenBank/DDBJ databases">
        <title>The Genome Sequence of Plasmodium falciparum UGT5.1.</title>
        <authorList>
            <consortium name="The Broad Institute Genome Sequencing Platform"/>
            <consortium name="The Broad Institute Genome Sequencing Center for Infectious Disease"/>
            <person name="Neafsey D."/>
            <person name="Cheeseman I."/>
            <person name="Volkman S."/>
            <person name="Adams J."/>
            <person name="Walker B."/>
            <person name="Young S.K."/>
            <person name="Zeng Q."/>
            <person name="Gargeya S."/>
            <person name="Fitzgerald M."/>
            <person name="Haas B."/>
            <person name="Abouelleil A."/>
            <person name="Alvarado L."/>
            <person name="Arachchi H.M."/>
            <person name="Berlin A.M."/>
            <person name="Chapman S.B."/>
            <person name="Dewar J."/>
            <person name="Goldberg J."/>
            <person name="Griggs A."/>
            <person name="Gujja S."/>
            <person name="Hansen M."/>
            <person name="Howarth C."/>
            <person name="Imamovic A."/>
            <person name="Larimer J."/>
            <person name="McCowan C."/>
            <person name="Murphy C."/>
            <person name="Neiman D."/>
            <person name="Pearson M."/>
            <person name="Priest M."/>
            <person name="Roberts A."/>
            <person name="Saif S."/>
            <person name="Shea T."/>
            <person name="Sisk P."/>
            <person name="Sykes S."/>
            <person name="Wortman J."/>
            <person name="Nusbaum C."/>
            <person name="Birren B."/>
        </authorList>
    </citation>
    <scope>NUCLEOTIDE SEQUENCE [LARGE SCALE GENOMIC DNA]</scope>
    <source>
        <strain evidence="1 2">UGT5.1</strain>
    </source>
</reference>
<gene>
    <name evidence="1" type="ORF">C923_03070</name>
</gene>
<dbReference type="EMBL" id="KE124593">
    <property type="protein sequence ID" value="EWC76225.1"/>
    <property type="molecule type" value="Genomic_DNA"/>
</dbReference>
<protein>
    <submittedName>
        <fullName evidence="1">Uncharacterized protein</fullName>
    </submittedName>
</protein>
<proteinExistence type="predicted"/>